<sequence length="134" mass="15998">MSLKECLYQAKGARYYRRMYKAIGKIPFAHLVPKLRYNLRNAHELNRVSLYYISIQKERIPGVEERIDRKPKLPFPNSRESVTNAELLLNSFGQLRNEEEMKSHLLESSEMWLQYIKSLSELKPETVKHIFREK</sequence>
<organism evidence="1 2">
    <name type="scientific">Smittium megazygosporum</name>
    <dbReference type="NCBI Taxonomy" id="133381"/>
    <lineage>
        <taxon>Eukaryota</taxon>
        <taxon>Fungi</taxon>
        <taxon>Fungi incertae sedis</taxon>
        <taxon>Zoopagomycota</taxon>
        <taxon>Kickxellomycotina</taxon>
        <taxon>Harpellomycetes</taxon>
        <taxon>Harpellales</taxon>
        <taxon>Legeriomycetaceae</taxon>
        <taxon>Smittium</taxon>
    </lineage>
</organism>
<evidence type="ECO:0000313" key="2">
    <source>
        <dbReference type="Proteomes" id="UP000245609"/>
    </source>
</evidence>
<comment type="caution">
    <text evidence="1">The sequence shown here is derived from an EMBL/GenBank/DDBJ whole genome shotgun (WGS) entry which is preliminary data.</text>
</comment>
<reference evidence="1 2" key="1">
    <citation type="journal article" date="2018" name="MBio">
        <title>Comparative Genomics Reveals the Core Gene Toolbox for the Fungus-Insect Symbiosis.</title>
        <authorList>
            <person name="Wang Y."/>
            <person name="Stata M."/>
            <person name="Wang W."/>
            <person name="Stajich J.E."/>
            <person name="White M.M."/>
            <person name="Moncalvo J.M."/>
        </authorList>
    </citation>
    <scope>NUCLEOTIDE SEQUENCE [LARGE SCALE GENOMIC DNA]</scope>
    <source>
        <strain evidence="1 2">SC-DP-2</strain>
    </source>
</reference>
<name>A0A2T9ZJ55_9FUNG</name>
<dbReference type="AlphaFoldDB" id="A0A2T9ZJ55"/>
<protein>
    <submittedName>
        <fullName evidence="1">Uncharacterized protein</fullName>
    </submittedName>
</protein>
<accession>A0A2T9ZJ55</accession>
<keyword evidence="2" id="KW-1185">Reference proteome</keyword>
<gene>
    <name evidence="1" type="ORF">BB560_000951</name>
</gene>
<evidence type="ECO:0000313" key="1">
    <source>
        <dbReference type="EMBL" id="PVV04547.1"/>
    </source>
</evidence>
<proteinExistence type="predicted"/>
<dbReference type="Proteomes" id="UP000245609">
    <property type="component" value="Unassembled WGS sequence"/>
</dbReference>
<dbReference type="EMBL" id="MBFS01000111">
    <property type="protein sequence ID" value="PVV04547.1"/>
    <property type="molecule type" value="Genomic_DNA"/>
</dbReference>